<reference evidence="1" key="1">
    <citation type="journal article" date="2022" name="Int. J. Mol. Sci.">
        <title>Draft Genome of Tanacetum Coccineum: Genomic Comparison of Closely Related Tanacetum-Family Plants.</title>
        <authorList>
            <person name="Yamashiro T."/>
            <person name="Shiraishi A."/>
            <person name="Nakayama K."/>
            <person name="Satake H."/>
        </authorList>
    </citation>
    <scope>NUCLEOTIDE SEQUENCE</scope>
</reference>
<protein>
    <submittedName>
        <fullName evidence="1">Uncharacterized protein</fullName>
    </submittedName>
</protein>
<dbReference type="EMBL" id="BQNB010016455">
    <property type="protein sequence ID" value="GJT52014.1"/>
    <property type="molecule type" value="Genomic_DNA"/>
</dbReference>
<organism evidence="1 2">
    <name type="scientific">Tanacetum coccineum</name>
    <dbReference type="NCBI Taxonomy" id="301880"/>
    <lineage>
        <taxon>Eukaryota</taxon>
        <taxon>Viridiplantae</taxon>
        <taxon>Streptophyta</taxon>
        <taxon>Embryophyta</taxon>
        <taxon>Tracheophyta</taxon>
        <taxon>Spermatophyta</taxon>
        <taxon>Magnoliopsida</taxon>
        <taxon>eudicotyledons</taxon>
        <taxon>Gunneridae</taxon>
        <taxon>Pentapetalae</taxon>
        <taxon>asterids</taxon>
        <taxon>campanulids</taxon>
        <taxon>Asterales</taxon>
        <taxon>Asteraceae</taxon>
        <taxon>Asteroideae</taxon>
        <taxon>Anthemideae</taxon>
        <taxon>Anthemidinae</taxon>
        <taxon>Tanacetum</taxon>
    </lineage>
</organism>
<dbReference type="Proteomes" id="UP001151760">
    <property type="component" value="Unassembled WGS sequence"/>
</dbReference>
<keyword evidence="2" id="KW-1185">Reference proteome</keyword>
<comment type="caution">
    <text evidence="1">The sequence shown here is derived from an EMBL/GenBank/DDBJ whole genome shotgun (WGS) entry which is preliminary data.</text>
</comment>
<evidence type="ECO:0000313" key="2">
    <source>
        <dbReference type="Proteomes" id="UP001151760"/>
    </source>
</evidence>
<evidence type="ECO:0000313" key="1">
    <source>
        <dbReference type="EMBL" id="GJT52014.1"/>
    </source>
</evidence>
<sequence length="259" mass="29607">SDYVFEKFDDELAYIISPPEYECFYFDIEPDPRELTTDVVKNIYDNSIGELNVHVPNVLPTQPTLYLALDFTLPHDFPVQSMRFLSLDELPHISFISDPLSSVFETLLPFSSKNEDKVFNHGILASKEEKSPHLLSHRGFKAFTIITDFFYERPMMISGENIRLLDDYPDFEASRTRGFVRRSLKLRSLNTDPITTWDRVSAHKPAGAGLHSQANGQVEVANREIMKGVEKRMKEYKACWVDKLSIVNPKQGTGLVLTA</sequence>
<accession>A0ABQ5EMB7</accession>
<gene>
    <name evidence="1" type="ORF">Tco_0978171</name>
</gene>
<feature type="non-terminal residue" evidence="1">
    <location>
        <position position="1"/>
    </location>
</feature>
<name>A0ABQ5EMB7_9ASTR</name>
<proteinExistence type="predicted"/>
<reference evidence="1" key="2">
    <citation type="submission" date="2022-01" db="EMBL/GenBank/DDBJ databases">
        <authorList>
            <person name="Yamashiro T."/>
            <person name="Shiraishi A."/>
            <person name="Satake H."/>
            <person name="Nakayama K."/>
        </authorList>
    </citation>
    <scope>NUCLEOTIDE SEQUENCE</scope>
</reference>